<protein>
    <recommendedName>
        <fullName evidence="1">DUF6265 domain-containing protein</fullName>
    </recommendedName>
</protein>
<dbReference type="EMBL" id="FNRD01000001">
    <property type="protein sequence ID" value="SEA03178.1"/>
    <property type="molecule type" value="Genomic_DNA"/>
</dbReference>
<evidence type="ECO:0000313" key="3">
    <source>
        <dbReference type="Proteomes" id="UP000198951"/>
    </source>
</evidence>
<name>A0A1H3XXE2_9FLAO</name>
<dbReference type="AlphaFoldDB" id="A0A1H3XXE2"/>
<sequence>MPLLSGLFTIFFIISHRHCSTTQSQNTMYKKITFLVLITIFVSCKKSDDTGTDNNEKDKIKTARWLLGQWETKSEDGTLTETWKKVNDSTYNGSSFFLKGKDTIHYETIVLQQIGEQLSYNANVRGQNDDKPVAFLLAETKENQLVFTNPAHDYPQKISYTQVSKDSLVAEISGIQSGKPSSEKYVMRRTK</sequence>
<evidence type="ECO:0000259" key="1">
    <source>
        <dbReference type="Pfam" id="PF19780"/>
    </source>
</evidence>
<organism evidence="2 3">
    <name type="scientific">Flavobacterium gillisiae</name>
    <dbReference type="NCBI Taxonomy" id="150146"/>
    <lineage>
        <taxon>Bacteria</taxon>
        <taxon>Pseudomonadati</taxon>
        <taxon>Bacteroidota</taxon>
        <taxon>Flavobacteriia</taxon>
        <taxon>Flavobacteriales</taxon>
        <taxon>Flavobacteriaceae</taxon>
        <taxon>Flavobacterium</taxon>
    </lineage>
</organism>
<gene>
    <name evidence="2" type="ORF">SAMN05443667_101675</name>
</gene>
<evidence type="ECO:0000313" key="2">
    <source>
        <dbReference type="EMBL" id="SEA03178.1"/>
    </source>
</evidence>
<keyword evidence="3" id="KW-1185">Reference proteome</keyword>
<dbReference type="STRING" id="150146.SAMN05443667_101675"/>
<reference evidence="3" key="1">
    <citation type="submission" date="2016-10" db="EMBL/GenBank/DDBJ databases">
        <authorList>
            <person name="Varghese N."/>
            <person name="Submissions S."/>
        </authorList>
    </citation>
    <scope>NUCLEOTIDE SEQUENCE [LARGE SCALE GENOMIC DNA]</scope>
    <source>
        <strain evidence="3">DSM 22376</strain>
    </source>
</reference>
<proteinExistence type="predicted"/>
<dbReference type="Proteomes" id="UP000198951">
    <property type="component" value="Unassembled WGS sequence"/>
</dbReference>
<dbReference type="Pfam" id="PF19780">
    <property type="entry name" value="DUF6265"/>
    <property type="match status" value="1"/>
</dbReference>
<feature type="domain" description="DUF6265" evidence="1">
    <location>
        <begin position="65"/>
        <end position="173"/>
    </location>
</feature>
<accession>A0A1H3XXE2</accession>
<dbReference type="InterPro" id="IPR046232">
    <property type="entry name" value="DUF6265"/>
</dbReference>